<dbReference type="PANTHER" id="PTHR10845:SF192">
    <property type="entry name" value="DOUBLE HIT, ISOFORM B"/>
    <property type="match status" value="1"/>
</dbReference>
<keyword evidence="4" id="KW-1185">Reference proteome</keyword>
<dbReference type="SMART" id="SM00315">
    <property type="entry name" value="RGS"/>
    <property type="match status" value="1"/>
</dbReference>
<dbReference type="SUPFAM" id="SSF55550">
    <property type="entry name" value="SH2 domain"/>
    <property type="match status" value="1"/>
</dbReference>
<dbReference type="AlphaFoldDB" id="A0A0L0FGE4"/>
<organism evidence="3 4">
    <name type="scientific">Sphaeroforma arctica JP610</name>
    <dbReference type="NCBI Taxonomy" id="667725"/>
    <lineage>
        <taxon>Eukaryota</taxon>
        <taxon>Ichthyosporea</taxon>
        <taxon>Ichthyophonida</taxon>
        <taxon>Sphaeroforma</taxon>
    </lineage>
</organism>
<dbReference type="EMBL" id="KQ243390">
    <property type="protein sequence ID" value="KNC75854.1"/>
    <property type="molecule type" value="Genomic_DNA"/>
</dbReference>
<dbReference type="InterPro" id="IPR036305">
    <property type="entry name" value="RGS_sf"/>
</dbReference>
<dbReference type="Proteomes" id="UP000054560">
    <property type="component" value="Unassembled WGS sequence"/>
</dbReference>
<dbReference type="InterPro" id="IPR044926">
    <property type="entry name" value="RGS_subdomain_2"/>
</dbReference>
<reference evidence="3 4" key="1">
    <citation type="submission" date="2011-02" db="EMBL/GenBank/DDBJ databases">
        <title>The Genome Sequence of Sphaeroforma arctica JP610.</title>
        <authorList>
            <consortium name="The Broad Institute Genome Sequencing Platform"/>
            <person name="Russ C."/>
            <person name="Cuomo C."/>
            <person name="Young S.K."/>
            <person name="Zeng Q."/>
            <person name="Gargeya S."/>
            <person name="Alvarado L."/>
            <person name="Berlin A."/>
            <person name="Chapman S.B."/>
            <person name="Chen Z."/>
            <person name="Freedman E."/>
            <person name="Gellesch M."/>
            <person name="Goldberg J."/>
            <person name="Griggs A."/>
            <person name="Gujja S."/>
            <person name="Heilman E."/>
            <person name="Heiman D."/>
            <person name="Howarth C."/>
            <person name="Mehta T."/>
            <person name="Neiman D."/>
            <person name="Pearson M."/>
            <person name="Roberts A."/>
            <person name="Saif S."/>
            <person name="Shea T."/>
            <person name="Shenoy N."/>
            <person name="Sisk P."/>
            <person name="Stolte C."/>
            <person name="Sykes S."/>
            <person name="White J."/>
            <person name="Yandava C."/>
            <person name="Burger G."/>
            <person name="Gray M.W."/>
            <person name="Holland P.W.H."/>
            <person name="King N."/>
            <person name="Lang F.B.F."/>
            <person name="Roger A.J."/>
            <person name="Ruiz-Trillo I."/>
            <person name="Haas B."/>
            <person name="Nusbaum C."/>
            <person name="Birren B."/>
        </authorList>
    </citation>
    <scope>NUCLEOTIDE SEQUENCE [LARGE SCALE GENOMIC DNA]</scope>
    <source>
        <strain evidence="3 4">JP610</strain>
    </source>
</reference>
<accession>A0A0L0FGE4</accession>
<feature type="compositionally biased region" description="Polar residues" evidence="1">
    <location>
        <begin position="105"/>
        <end position="114"/>
    </location>
</feature>
<dbReference type="GeneID" id="25912131"/>
<feature type="domain" description="RGS" evidence="2">
    <location>
        <begin position="123"/>
        <end position="256"/>
    </location>
</feature>
<evidence type="ECO:0000313" key="3">
    <source>
        <dbReference type="EMBL" id="KNC75854.1"/>
    </source>
</evidence>
<evidence type="ECO:0000256" key="1">
    <source>
        <dbReference type="SAM" id="MobiDB-lite"/>
    </source>
</evidence>
<evidence type="ECO:0000259" key="2">
    <source>
        <dbReference type="PROSITE" id="PS50132"/>
    </source>
</evidence>
<name>A0A0L0FGE4_9EUKA</name>
<dbReference type="PANTHER" id="PTHR10845">
    <property type="entry name" value="REGULATOR OF G PROTEIN SIGNALING"/>
    <property type="match status" value="1"/>
</dbReference>
<gene>
    <name evidence="3" type="ORF">SARC_11627</name>
</gene>
<sequence>KTREGNTRFLIGNRPFATIDDVLDHYHRHPLSDDLCLRDPVTTHMSEQAERSPARKQGAPITTHTSRIRCYDYPSAAMAPPPGTNERSVGDGGNAAGNSSANGLDTENGSQASRVRAISESTTLAQLMQDDQQRQLFREFLEMGHVEEGLMFLDAVNAYKEYVTANASPDRDITHSNVGKAHAMSKDLFVKYMTPASMYEVDLPMSTVREVRKSLEKLHTLGDLSVQYRKLLCLFDTAYEAVLTNMRVEHFPKFKEWRATL</sequence>
<evidence type="ECO:0000313" key="4">
    <source>
        <dbReference type="Proteomes" id="UP000054560"/>
    </source>
</evidence>
<dbReference type="PROSITE" id="PS50132">
    <property type="entry name" value="RGS"/>
    <property type="match status" value="1"/>
</dbReference>
<feature type="non-terminal residue" evidence="3">
    <location>
        <position position="1"/>
    </location>
</feature>
<proteinExistence type="predicted"/>
<dbReference type="InterPro" id="IPR036860">
    <property type="entry name" value="SH2_dom_sf"/>
</dbReference>
<protein>
    <recommendedName>
        <fullName evidence="2">RGS domain-containing protein</fullName>
    </recommendedName>
</protein>
<dbReference type="InterPro" id="IPR016137">
    <property type="entry name" value="RGS"/>
</dbReference>
<dbReference type="Pfam" id="PF00615">
    <property type="entry name" value="RGS"/>
    <property type="match status" value="1"/>
</dbReference>
<feature type="non-terminal residue" evidence="3">
    <location>
        <position position="261"/>
    </location>
</feature>
<dbReference type="CDD" id="cd07440">
    <property type="entry name" value="RGS"/>
    <property type="match status" value="1"/>
</dbReference>
<dbReference type="RefSeq" id="XP_014149756.1">
    <property type="nucleotide sequence ID" value="XM_014294281.1"/>
</dbReference>
<feature type="region of interest" description="Disordered" evidence="1">
    <location>
        <begin position="73"/>
        <end position="114"/>
    </location>
</feature>
<dbReference type="SUPFAM" id="SSF48097">
    <property type="entry name" value="Regulator of G-protein signaling, RGS"/>
    <property type="match status" value="1"/>
</dbReference>
<dbReference type="Gene3D" id="1.10.167.10">
    <property type="entry name" value="Regulator of G-protein Signalling 4, domain 2"/>
    <property type="match status" value="1"/>
</dbReference>